<dbReference type="Pfam" id="PF14489">
    <property type="entry name" value="QueF"/>
    <property type="match status" value="1"/>
</dbReference>
<evidence type="ECO:0000313" key="5">
    <source>
        <dbReference type="EMBL" id="VAW48370.1"/>
    </source>
</evidence>
<dbReference type="GO" id="GO:0008616">
    <property type="term" value="P:tRNA queuosine(34) biosynthetic process"/>
    <property type="evidence" value="ECO:0007669"/>
    <property type="project" value="UniProtKB-KW"/>
</dbReference>
<dbReference type="EC" id="1.7.1.13" evidence="5"/>
<dbReference type="InterPro" id="IPR016856">
    <property type="entry name" value="QueF_type1"/>
</dbReference>
<sequence>MFTQPTKDLETFVNPNQERDYTIIIDIPEFTCLCPRTGQPDFATIKIEYQPDEKCVELKALKLYIWTFRERGAFHEAVTNEIIDDLIAATDPKWMKITMKFNVRGGIYTDVVIEHKK</sequence>
<evidence type="ECO:0000256" key="3">
    <source>
        <dbReference type="ARBA" id="ARBA00022857"/>
    </source>
</evidence>
<keyword evidence="3" id="KW-0521">NADP</keyword>
<dbReference type="EMBL" id="UOFA01000404">
    <property type="protein sequence ID" value="VAW48370.1"/>
    <property type="molecule type" value="Genomic_DNA"/>
</dbReference>
<protein>
    <submittedName>
        <fullName evidence="5">NADPH-dependent 7-cyano-7-deazaguanine reductase</fullName>
        <ecNumber evidence="5">1.7.1.13</ecNumber>
    </submittedName>
</protein>
<dbReference type="PIRSF" id="PIRSF027377">
    <property type="entry name" value="Nitrile_oxidored_QueF"/>
    <property type="match status" value="1"/>
</dbReference>
<evidence type="ECO:0000256" key="2">
    <source>
        <dbReference type="ARBA" id="ARBA00022785"/>
    </source>
</evidence>
<keyword evidence="1" id="KW-0963">Cytoplasm</keyword>
<dbReference type="PANTHER" id="PTHR34354">
    <property type="entry name" value="NADPH-DEPENDENT 7-CYANO-7-DEAZAGUANINE REDUCTASE"/>
    <property type="match status" value="1"/>
</dbReference>
<dbReference type="InterPro" id="IPR050084">
    <property type="entry name" value="NADPH_dep_7-cyano-7-deazaG_red"/>
</dbReference>
<reference evidence="5" key="1">
    <citation type="submission" date="2018-06" db="EMBL/GenBank/DDBJ databases">
        <authorList>
            <person name="Zhirakovskaya E."/>
        </authorList>
    </citation>
    <scope>NUCLEOTIDE SEQUENCE</scope>
</reference>
<dbReference type="NCBIfam" id="TIGR03139">
    <property type="entry name" value="QueF-II"/>
    <property type="match status" value="1"/>
</dbReference>
<accession>A0A3B0W7G0</accession>
<dbReference type="HAMAP" id="MF_00818">
    <property type="entry name" value="QueF_type1"/>
    <property type="match status" value="1"/>
</dbReference>
<name>A0A3B0W7G0_9ZZZZ</name>
<dbReference type="GO" id="GO:0033739">
    <property type="term" value="F:preQ1 synthase activity"/>
    <property type="evidence" value="ECO:0007669"/>
    <property type="project" value="UniProtKB-EC"/>
</dbReference>
<dbReference type="PANTHER" id="PTHR34354:SF1">
    <property type="entry name" value="NADPH-DEPENDENT 7-CYANO-7-DEAZAGUANINE REDUCTASE"/>
    <property type="match status" value="1"/>
</dbReference>
<keyword evidence="2" id="KW-0671">Queuosine biosynthesis</keyword>
<dbReference type="AlphaFoldDB" id="A0A3B0W7G0"/>
<dbReference type="InterPro" id="IPR043133">
    <property type="entry name" value="GTP-CH-I_C/QueF"/>
</dbReference>
<proteinExistence type="inferred from homology"/>
<dbReference type="GO" id="GO:0005737">
    <property type="term" value="C:cytoplasm"/>
    <property type="evidence" value="ECO:0007669"/>
    <property type="project" value="InterPro"/>
</dbReference>
<dbReference type="Gene3D" id="3.30.1130.10">
    <property type="match status" value="1"/>
</dbReference>
<keyword evidence="4 5" id="KW-0560">Oxidoreductase</keyword>
<gene>
    <name evidence="5" type="ORF">MNBD_GAMMA02-239</name>
</gene>
<dbReference type="InterPro" id="IPR029500">
    <property type="entry name" value="QueF"/>
</dbReference>
<evidence type="ECO:0000256" key="1">
    <source>
        <dbReference type="ARBA" id="ARBA00022490"/>
    </source>
</evidence>
<dbReference type="SUPFAM" id="SSF55620">
    <property type="entry name" value="Tetrahydrobiopterin biosynthesis enzymes-like"/>
    <property type="match status" value="1"/>
</dbReference>
<evidence type="ECO:0000256" key="4">
    <source>
        <dbReference type="ARBA" id="ARBA00023002"/>
    </source>
</evidence>
<organism evidence="5">
    <name type="scientific">hydrothermal vent metagenome</name>
    <dbReference type="NCBI Taxonomy" id="652676"/>
    <lineage>
        <taxon>unclassified sequences</taxon>
        <taxon>metagenomes</taxon>
        <taxon>ecological metagenomes</taxon>
    </lineage>
</organism>